<protein>
    <recommendedName>
        <fullName evidence="1">Amine oxidase domain-containing protein</fullName>
    </recommendedName>
</protein>
<dbReference type="GO" id="GO:0050660">
    <property type="term" value="F:flavin adenine dinucleotide binding"/>
    <property type="evidence" value="ECO:0007669"/>
    <property type="project" value="TreeGrafter"/>
</dbReference>
<dbReference type="SUPFAM" id="SSF51905">
    <property type="entry name" value="FAD/NAD(P)-binding domain"/>
    <property type="match status" value="1"/>
</dbReference>
<dbReference type="OrthoDB" id="5046242at2759"/>
<dbReference type="SUPFAM" id="SSF54373">
    <property type="entry name" value="FAD-linked reductases, C-terminal domain"/>
    <property type="match status" value="1"/>
</dbReference>
<dbReference type="EMBL" id="CALLCH030000017">
    <property type="protein sequence ID" value="CAI4217880.1"/>
    <property type="molecule type" value="Genomic_DNA"/>
</dbReference>
<dbReference type="Gene3D" id="3.50.50.60">
    <property type="entry name" value="FAD/NAD(P)-binding domain"/>
    <property type="match status" value="1"/>
</dbReference>
<comment type="caution">
    <text evidence="2">The sequence shown here is derived from an EMBL/GenBank/DDBJ whole genome shotgun (WGS) entry which is preliminary data.</text>
</comment>
<reference evidence="2" key="1">
    <citation type="submission" date="2022-11" db="EMBL/GenBank/DDBJ databases">
        <authorList>
            <person name="Scott C."/>
            <person name="Bruce N."/>
        </authorList>
    </citation>
    <scope>NUCLEOTIDE SEQUENCE</scope>
</reference>
<keyword evidence="3" id="KW-1185">Reference proteome</keyword>
<proteinExistence type="predicted"/>
<name>A0A9P1H9T0_9PEZI</name>
<dbReference type="GO" id="GO:0003682">
    <property type="term" value="F:chromatin binding"/>
    <property type="evidence" value="ECO:0007669"/>
    <property type="project" value="TreeGrafter"/>
</dbReference>
<dbReference type="AlphaFoldDB" id="A0A9P1H9T0"/>
<dbReference type="GO" id="GO:0016491">
    <property type="term" value="F:oxidoreductase activity"/>
    <property type="evidence" value="ECO:0007669"/>
    <property type="project" value="InterPro"/>
</dbReference>
<dbReference type="PANTHER" id="PTHR10742:SF414">
    <property type="entry name" value="CONTAINING AMINE OXIDASE, PUTATIVE (AFU_ORTHOLOGUE AFUA_3G12150)-RELATED"/>
    <property type="match status" value="1"/>
</dbReference>
<dbReference type="Pfam" id="PF01593">
    <property type="entry name" value="Amino_oxidase"/>
    <property type="match status" value="1"/>
</dbReference>
<feature type="domain" description="Amine oxidase" evidence="1">
    <location>
        <begin position="103"/>
        <end position="417"/>
    </location>
</feature>
<dbReference type="PANTHER" id="PTHR10742">
    <property type="entry name" value="FLAVIN MONOAMINE OXIDASE"/>
    <property type="match status" value="1"/>
</dbReference>
<evidence type="ECO:0000313" key="2">
    <source>
        <dbReference type="EMBL" id="CAI4217880.1"/>
    </source>
</evidence>
<dbReference type="Gene3D" id="3.90.660.10">
    <property type="match status" value="1"/>
</dbReference>
<evidence type="ECO:0000259" key="1">
    <source>
        <dbReference type="Pfam" id="PF01593"/>
    </source>
</evidence>
<accession>A0A9P1H9T0</accession>
<dbReference type="Proteomes" id="UP000838763">
    <property type="component" value="Unassembled WGS sequence"/>
</dbReference>
<dbReference type="InterPro" id="IPR036188">
    <property type="entry name" value="FAD/NAD-bd_sf"/>
</dbReference>
<dbReference type="InterPro" id="IPR050281">
    <property type="entry name" value="Flavin_monoamine_oxidase"/>
</dbReference>
<gene>
    <name evidence="2" type="ORF">PPNO1_LOCUS7480</name>
</gene>
<evidence type="ECO:0000313" key="3">
    <source>
        <dbReference type="Proteomes" id="UP000838763"/>
    </source>
</evidence>
<dbReference type="GO" id="GO:0006338">
    <property type="term" value="P:chromatin remodeling"/>
    <property type="evidence" value="ECO:0007669"/>
    <property type="project" value="TreeGrafter"/>
</dbReference>
<dbReference type="InterPro" id="IPR002937">
    <property type="entry name" value="Amino_oxidase"/>
</dbReference>
<sequence length="430" mass="46405">MAQPNPSAAIRIGVIGAGVSGLRAASSSPPPDSQLGLPIDLGASWIHGTRGNPLVQLVEEAKATTVACGALTSICDQDGNWLDPASARRYYEEVWEILEKAMEWSRKNCETISSEARMMDFFMEEVRKRAESRGVEEYENLWLDAGLEGDNLFVASTFRPILDNLLSTVSDSVTLLLNSEVVRFESDGLGKVEVQLLNGDRVSFDSVIVTAPLGWLKRNQDAFIPPLPPRISTAISSLGFGNLDKVFIKFPTAFWDPSSPQANGSHDAGADGSPIPSFFPIESLFLCPNYAAESNPGRHVTGLVRGMPHDSEEYCQILDDVFRPYYSRLPGYNPANPGCKPSQFLSTDWQSDKFAGYGSFCNQPVGSGNCEDHQKALREGIGGGHGIWFAGEHASPPGGLGTVAGAYWSGEEVARRVAHHHGGSAEGSLS</sequence>
<organism evidence="2 3">
    <name type="scientific">Parascedosporium putredinis</name>
    <dbReference type="NCBI Taxonomy" id="1442378"/>
    <lineage>
        <taxon>Eukaryota</taxon>
        <taxon>Fungi</taxon>
        <taxon>Dikarya</taxon>
        <taxon>Ascomycota</taxon>
        <taxon>Pezizomycotina</taxon>
        <taxon>Sordariomycetes</taxon>
        <taxon>Hypocreomycetidae</taxon>
        <taxon>Microascales</taxon>
        <taxon>Microascaceae</taxon>
        <taxon>Parascedosporium</taxon>
    </lineage>
</organism>